<protein>
    <submittedName>
        <fullName evidence="1">Uncharacterized protein</fullName>
    </submittedName>
</protein>
<dbReference type="AlphaFoldDB" id="A0A6A6DFG5"/>
<organism evidence="1 2">
    <name type="scientific">Zopfia rhizophila CBS 207.26</name>
    <dbReference type="NCBI Taxonomy" id="1314779"/>
    <lineage>
        <taxon>Eukaryota</taxon>
        <taxon>Fungi</taxon>
        <taxon>Dikarya</taxon>
        <taxon>Ascomycota</taxon>
        <taxon>Pezizomycotina</taxon>
        <taxon>Dothideomycetes</taxon>
        <taxon>Dothideomycetes incertae sedis</taxon>
        <taxon>Zopfiaceae</taxon>
        <taxon>Zopfia</taxon>
    </lineage>
</organism>
<reference evidence="1" key="1">
    <citation type="journal article" date="2020" name="Stud. Mycol.">
        <title>101 Dothideomycetes genomes: a test case for predicting lifestyles and emergence of pathogens.</title>
        <authorList>
            <person name="Haridas S."/>
            <person name="Albert R."/>
            <person name="Binder M."/>
            <person name="Bloem J."/>
            <person name="Labutti K."/>
            <person name="Salamov A."/>
            <person name="Andreopoulos B."/>
            <person name="Baker S."/>
            <person name="Barry K."/>
            <person name="Bills G."/>
            <person name="Bluhm B."/>
            <person name="Cannon C."/>
            <person name="Castanera R."/>
            <person name="Culley D."/>
            <person name="Daum C."/>
            <person name="Ezra D."/>
            <person name="Gonzalez J."/>
            <person name="Henrissat B."/>
            <person name="Kuo A."/>
            <person name="Liang C."/>
            <person name="Lipzen A."/>
            <person name="Lutzoni F."/>
            <person name="Magnuson J."/>
            <person name="Mondo S."/>
            <person name="Nolan M."/>
            <person name="Ohm R."/>
            <person name="Pangilinan J."/>
            <person name="Park H.-J."/>
            <person name="Ramirez L."/>
            <person name="Alfaro M."/>
            <person name="Sun H."/>
            <person name="Tritt A."/>
            <person name="Yoshinaga Y."/>
            <person name="Zwiers L.-H."/>
            <person name="Turgeon B."/>
            <person name="Goodwin S."/>
            <person name="Spatafora J."/>
            <person name="Crous P."/>
            <person name="Grigoriev I."/>
        </authorList>
    </citation>
    <scope>NUCLEOTIDE SEQUENCE</scope>
    <source>
        <strain evidence="1">CBS 207.26</strain>
    </source>
</reference>
<name>A0A6A6DFG5_9PEZI</name>
<proteinExistence type="predicted"/>
<evidence type="ECO:0000313" key="2">
    <source>
        <dbReference type="Proteomes" id="UP000800200"/>
    </source>
</evidence>
<keyword evidence="2" id="KW-1185">Reference proteome</keyword>
<dbReference type="EMBL" id="ML994697">
    <property type="protein sequence ID" value="KAF2176969.1"/>
    <property type="molecule type" value="Genomic_DNA"/>
</dbReference>
<evidence type="ECO:0000313" key="1">
    <source>
        <dbReference type="EMBL" id="KAF2176969.1"/>
    </source>
</evidence>
<gene>
    <name evidence="1" type="ORF">K469DRAFT_721148</name>
</gene>
<accession>A0A6A6DFG5</accession>
<sequence length="62" mass="7572">MSECSQMLNIEAERMNKCNTPYTKQELYIRPPHHTHRRNRLQAAYLVYYRNAIQYLSNYPNH</sequence>
<dbReference type="Proteomes" id="UP000800200">
    <property type="component" value="Unassembled WGS sequence"/>
</dbReference>